<name>H0XNS6_OTOGA</name>
<dbReference type="PROSITE" id="PS00983">
    <property type="entry name" value="LY6_UPAR"/>
    <property type="match status" value="1"/>
</dbReference>
<organism evidence="4 5">
    <name type="scientific">Otolemur garnettii</name>
    <name type="common">Small-eared galago</name>
    <name type="synonym">Garnett's greater bushbaby</name>
    <dbReference type="NCBI Taxonomy" id="30611"/>
    <lineage>
        <taxon>Eukaryota</taxon>
        <taxon>Metazoa</taxon>
        <taxon>Chordata</taxon>
        <taxon>Craniata</taxon>
        <taxon>Vertebrata</taxon>
        <taxon>Euteleostomi</taxon>
        <taxon>Mammalia</taxon>
        <taxon>Eutheria</taxon>
        <taxon>Euarchontoglires</taxon>
        <taxon>Primates</taxon>
        <taxon>Strepsirrhini</taxon>
        <taxon>Lorisiformes</taxon>
        <taxon>Galagidae</taxon>
        <taxon>Otolemur</taxon>
    </lineage>
</organism>
<evidence type="ECO:0000256" key="2">
    <source>
        <dbReference type="SAM" id="SignalP"/>
    </source>
</evidence>
<accession>H0XNS6</accession>
<dbReference type="InterPro" id="IPR035076">
    <property type="entry name" value="Toxin/TOLIP"/>
</dbReference>
<dbReference type="SUPFAM" id="SSF57302">
    <property type="entry name" value="Snake toxin-like"/>
    <property type="match status" value="1"/>
</dbReference>
<dbReference type="Pfam" id="PF00087">
    <property type="entry name" value="Toxin_TOLIP"/>
    <property type="match status" value="1"/>
</dbReference>
<evidence type="ECO:0000313" key="4">
    <source>
        <dbReference type="Ensembl" id="ENSOGAP00000017767.1"/>
    </source>
</evidence>
<dbReference type="AlphaFoldDB" id="H0XNS6"/>
<proteinExistence type="predicted"/>
<keyword evidence="5" id="KW-1185">Reference proteome</keyword>
<dbReference type="GO" id="GO:0009986">
    <property type="term" value="C:cell surface"/>
    <property type="evidence" value="ECO:0007669"/>
    <property type="project" value="InterPro"/>
</dbReference>
<reference evidence="4" key="2">
    <citation type="submission" date="2025-08" db="UniProtKB">
        <authorList>
            <consortium name="Ensembl"/>
        </authorList>
    </citation>
    <scope>IDENTIFICATION</scope>
</reference>
<evidence type="ECO:0000259" key="3">
    <source>
        <dbReference type="Pfam" id="PF00087"/>
    </source>
</evidence>
<dbReference type="PANTHER" id="PTHR16982:SF2">
    <property type="entry name" value="LYMPHOCYTE ANTIGEN 6D"/>
    <property type="match status" value="1"/>
</dbReference>
<dbReference type="EMBL" id="AAQR03179379">
    <property type="status" value="NOT_ANNOTATED_CDS"/>
    <property type="molecule type" value="Genomic_DNA"/>
</dbReference>
<keyword evidence="1 2" id="KW-0732">Signal</keyword>
<dbReference type="eggNOG" id="ENOG502TDVP">
    <property type="taxonomic scope" value="Eukaryota"/>
</dbReference>
<feature type="domain" description="Snake toxin/toxin-like" evidence="3">
    <location>
        <begin position="21"/>
        <end position="88"/>
    </location>
</feature>
<dbReference type="InterPro" id="IPR042339">
    <property type="entry name" value="Ly6D"/>
</dbReference>
<reference evidence="5" key="1">
    <citation type="submission" date="2011-03" db="EMBL/GenBank/DDBJ databases">
        <title>Version 3 of the genome sequence of Otolemur garnettii (Bushbaby).</title>
        <authorList>
            <consortium name="The Broad Institute Genome Sequencing Platform"/>
            <person name="Di Palma F."/>
            <person name="Johnson J."/>
            <person name="Lander E.S."/>
            <person name="Lindblad-Toh K."/>
            <person name="Jaffe D.B."/>
            <person name="Gnerre S."/>
            <person name="MacCallum I."/>
            <person name="Przybylski D."/>
            <person name="Ribeiro F.J."/>
            <person name="Burton J.N."/>
            <person name="Walker B.J."/>
            <person name="Sharpe T."/>
            <person name="Hall G."/>
        </authorList>
    </citation>
    <scope>NUCLEOTIDE SEQUENCE [LARGE SCALE GENOMIC DNA]</scope>
</reference>
<dbReference type="InterPro" id="IPR045860">
    <property type="entry name" value="Snake_toxin-like_sf"/>
</dbReference>
<evidence type="ECO:0000256" key="1">
    <source>
        <dbReference type="ARBA" id="ARBA00022729"/>
    </source>
</evidence>
<reference evidence="4" key="3">
    <citation type="submission" date="2025-09" db="UniProtKB">
        <authorList>
            <consortium name="Ensembl"/>
        </authorList>
    </citation>
    <scope>IDENTIFICATION</scope>
</reference>
<dbReference type="Ensembl" id="ENSOGAT00000024949.1">
    <property type="protein sequence ID" value="ENSOGAP00000017767.1"/>
    <property type="gene ID" value="ENSOGAG00000024570.1"/>
</dbReference>
<dbReference type="InParanoid" id="H0XNS6"/>
<feature type="chain" id="PRO_5003545229" description="Snake toxin/toxin-like domain-containing protein" evidence="2">
    <location>
        <begin position="21"/>
        <end position="111"/>
    </location>
</feature>
<evidence type="ECO:0000313" key="5">
    <source>
        <dbReference type="Proteomes" id="UP000005225"/>
    </source>
</evidence>
<dbReference type="InterPro" id="IPR018363">
    <property type="entry name" value="CD59_antigen_CS"/>
</dbReference>
<dbReference type="HOGENOM" id="CLU_161471_0_0_1"/>
<dbReference type="Gene3D" id="2.10.60.10">
    <property type="entry name" value="CD59"/>
    <property type="match status" value="1"/>
</dbReference>
<dbReference type="GeneTree" id="ENSGT00730000111801"/>
<dbReference type="Proteomes" id="UP000005225">
    <property type="component" value="Unassembled WGS sequence"/>
</dbReference>
<protein>
    <recommendedName>
        <fullName evidence="3">Snake toxin/toxin-like domain-containing protein</fullName>
    </recommendedName>
</protein>
<dbReference type="PANTHER" id="PTHR16982">
    <property type="entry name" value="LYMPHOCYTE ANTIGEN 6D"/>
    <property type="match status" value="1"/>
</dbReference>
<feature type="signal peptide" evidence="2">
    <location>
        <begin position="1"/>
        <end position="20"/>
    </location>
</feature>
<dbReference type="OMA" id="IKSCAYT"/>
<sequence>MRTHLPWLLALLLLAWPAQAMRCHQCIATGNCLQPTSCQNHTRYCLTMWNSPPGHQTIVIKSCAYTCPTLQESLPFSRASCCNTDLCNSTASHSTSWGLLALSIWCASLYT</sequence>
<dbReference type="GO" id="GO:0030098">
    <property type="term" value="P:lymphocyte differentiation"/>
    <property type="evidence" value="ECO:0007669"/>
    <property type="project" value="InterPro"/>
</dbReference>